<dbReference type="GO" id="GO:0005886">
    <property type="term" value="C:plasma membrane"/>
    <property type="evidence" value="ECO:0007669"/>
    <property type="project" value="UniProtKB-SubCell"/>
</dbReference>
<dbReference type="PANTHER" id="PTHR30353:SF15">
    <property type="entry name" value="INNER MEMBRANE PROTEIN YABI"/>
    <property type="match status" value="1"/>
</dbReference>
<dbReference type="RefSeq" id="WP_047879873.1">
    <property type="nucleotide sequence ID" value="NZ_LDOT01000023.1"/>
</dbReference>
<evidence type="ECO:0000256" key="6">
    <source>
        <dbReference type="ARBA" id="ARBA00023136"/>
    </source>
</evidence>
<dbReference type="OrthoDB" id="948134at2"/>
<feature type="transmembrane region" description="Helical" evidence="7">
    <location>
        <begin position="128"/>
        <end position="148"/>
    </location>
</feature>
<evidence type="ECO:0000256" key="5">
    <source>
        <dbReference type="ARBA" id="ARBA00022989"/>
    </source>
</evidence>
<feature type="transmembrane region" description="Helical" evidence="7">
    <location>
        <begin position="169"/>
        <end position="189"/>
    </location>
</feature>
<feature type="transmembrane region" description="Helical" evidence="7">
    <location>
        <begin position="195"/>
        <end position="213"/>
    </location>
</feature>
<evidence type="ECO:0000259" key="9">
    <source>
        <dbReference type="Pfam" id="PF14067"/>
    </source>
</evidence>
<keyword evidence="3" id="KW-1003">Cell membrane</keyword>
<dbReference type="Pfam" id="PF14067">
    <property type="entry name" value="LssY_C"/>
    <property type="match status" value="1"/>
</dbReference>
<feature type="domain" description="VTT" evidence="8">
    <location>
        <begin position="25"/>
        <end position="146"/>
    </location>
</feature>
<sequence length="422" mass="47730">MLSWWVLFGGALLDAVIGANFFVHGEPFFVGAGYLLSTGVYYGVPAVLIGGFLGDQISYMIGRKYGMQGRRYVTAKFPKSRRAFARAKLELNKRGVLVIAMARLLGAVAWVMPFLVGSYRVSWAKFTLWSSIGLVVGIGQFIALGYVGSKGISFLPPWSDIQLVLQENAILLFGVVVAVIFSVVCYRRFRRHKAKFGAIVASWLLVMLGVNYIHFFNSSAYQFDEPLEPHTQVVSSLGQLDYHVYSGLSAVYDDSQPMNIVLIGASPQQLMKELGWIQNKTFSRDEISFSVYLDLLRRQEPPISDLYWNKQPQRLAYQEKGDLVKRNHMRWWFAGVDAVTQQDIWLGAVSYDNRLELSFYKGILTVLHGIDPYVDVERDRLAERAQAQGWQVSTYKVSEPINFTQDHEFYTDGHVVVIKNSA</sequence>
<dbReference type="EMBL" id="LDOT01000023">
    <property type="protein sequence ID" value="KLV04103.1"/>
    <property type="molecule type" value="Genomic_DNA"/>
</dbReference>
<keyword evidence="11" id="KW-1185">Reference proteome</keyword>
<feature type="domain" description="LssY-like C-terminal" evidence="9">
    <location>
        <begin position="254"/>
        <end position="414"/>
    </location>
</feature>
<evidence type="ECO:0000256" key="3">
    <source>
        <dbReference type="ARBA" id="ARBA00022475"/>
    </source>
</evidence>
<name>A0A0J1GWL1_9GAMM</name>
<dbReference type="PATRIC" id="fig|1195763.3.peg.3398"/>
<dbReference type="AlphaFoldDB" id="A0A0J1GWL1"/>
<dbReference type="InterPro" id="IPR032818">
    <property type="entry name" value="DedA-like"/>
</dbReference>
<keyword evidence="6 7" id="KW-0472">Membrane</keyword>
<gene>
    <name evidence="10" type="ORF">ABT56_15950</name>
</gene>
<evidence type="ECO:0000313" key="11">
    <source>
        <dbReference type="Proteomes" id="UP000036097"/>
    </source>
</evidence>
<accession>A0A0J1GWL1</accession>
<evidence type="ECO:0000256" key="1">
    <source>
        <dbReference type="ARBA" id="ARBA00004651"/>
    </source>
</evidence>
<keyword evidence="5 7" id="KW-1133">Transmembrane helix</keyword>
<comment type="caution">
    <text evidence="10">The sequence shown here is derived from an EMBL/GenBank/DDBJ whole genome shotgun (WGS) entry which is preliminary data.</text>
</comment>
<dbReference type="Proteomes" id="UP000036097">
    <property type="component" value="Unassembled WGS sequence"/>
</dbReference>
<evidence type="ECO:0000256" key="4">
    <source>
        <dbReference type="ARBA" id="ARBA00022692"/>
    </source>
</evidence>
<protein>
    <submittedName>
        <fullName evidence="10">Uncharacterized protein</fullName>
    </submittedName>
</protein>
<evidence type="ECO:0000259" key="8">
    <source>
        <dbReference type="Pfam" id="PF09335"/>
    </source>
</evidence>
<dbReference type="InterPro" id="IPR032816">
    <property type="entry name" value="VTT_dom"/>
</dbReference>
<keyword evidence="4 7" id="KW-0812">Transmembrane</keyword>
<comment type="similarity">
    <text evidence="2">Belongs to the DedA family.</text>
</comment>
<reference evidence="10 11" key="1">
    <citation type="submission" date="2015-05" db="EMBL/GenBank/DDBJ databases">
        <title>Photobacterium galathea sp. nov.</title>
        <authorList>
            <person name="Machado H."/>
            <person name="Gram L."/>
        </authorList>
    </citation>
    <scope>NUCLEOTIDE SEQUENCE [LARGE SCALE GENOMIC DNA]</scope>
    <source>
        <strain evidence="10 11">CGMCC 1.12159</strain>
    </source>
</reference>
<comment type="subcellular location">
    <subcellularLocation>
        <location evidence="1">Cell membrane</location>
        <topology evidence="1">Multi-pass membrane protein</topology>
    </subcellularLocation>
</comment>
<dbReference type="PANTHER" id="PTHR30353">
    <property type="entry name" value="INNER MEMBRANE PROTEIN DEDA-RELATED"/>
    <property type="match status" value="1"/>
</dbReference>
<proteinExistence type="inferred from homology"/>
<dbReference type="InterPro" id="IPR025902">
    <property type="entry name" value="LssY-like-C_dom"/>
</dbReference>
<organism evidence="10 11">
    <name type="scientific">Photobacterium aquae</name>
    <dbReference type="NCBI Taxonomy" id="1195763"/>
    <lineage>
        <taxon>Bacteria</taxon>
        <taxon>Pseudomonadati</taxon>
        <taxon>Pseudomonadota</taxon>
        <taxon>Gammaproteobacteria</taxon>
        <taxon>Vibrionales</taxon>
        <taxon>Vibrionaceae</taxon>
        <taxon>Photobacterium</taxon>
    </lineage>
</organism>
<dbReference type="STRING" id="1195763.ABT56_15950"/>
<feature type="transmembrane region" description="Helical" evidence="7">
    <location>
        <begin position="96"/>
        <end position="116"/>
    </location>
</feature>
<evidence type="ECO:0000256" key="7">
    <source>
        <dbReference type="SAM" id="Phobius"/>
    </source>
</evidence>
<evidence type="ECO:0000256" key="2">
    <source>
        <dbReference type="ARBA" id="ARBA00010792"/>
    </source>
</evidence>
<evidence type="ECO:0000313" key="10">
    <source>
        <dbReference type="EMBL" id="KLV04103.1"/>
    </source>
</evidence>
<dbReference type="Pfam" id="PF09335">
    <property type="entry name" value="VTT_dom"/>
    <property type="match status" value="1"/>
</dbReference>
<feature type="transmembrane region" description="Helical" evidence="7">
    <location>
        <begin position="28"/>
        <end position="54"/>
    </location>
</feature>